<dbReference type="KEGG" id="cef:CE1157"/>
<accession>C8NMT0</accession>
<dbReference type="GO" id="GO:1904680">
    <property type="term" value="F:peptide transmembrane transporter activity"/>
    <property type="evidence" value="ECO:0007669"/>
    <property type="project" value="TreeGrafter"/>
</dbReference>
<evidence type="ECO:0000313" key="5">
    <source>
        <dbReference type="Proteomes" id="UP000001409"/>
    </source>
</evidence>
<dbReference type="GO" id="GO:0015833">
    <property type="term" value="P:peptide transport"/>
    <property type="evidence" value="ECO:0007669"/>
    <property type="project" value="TreeGrafter"/>
</dbReference>
<protein>
    <recommendedName>
        <fullName evidence="3">Solute-binding protein family 5 domain-containing protein</fullName>
    </recommendedName>
</protein>
<dbReference type="Pfam" id="PF00496">
    <property type="entry name" value="SBP_bac_5"/>
    <property type="match status" value="1"/>
</dbReference>
<dbReference type="Gene3D" id="3.10.105.10">
    <property type="entry name" value="Dipeptide-binding Protein, Domain 3"/>
    <property type="match status" value="1"/>
</dbReference>
<keyword evidence="2" id="KW-0732">Signal</keyword>
<reference evidence="4 5" key="1">
    <citation type="journal article" date="2003" name="Genome Res.">
        <title>Comparative complete genome sequence analysis of the amino acid replacements responsible for the thermostability of Corynebacterium efficiens.</title>
        <authorList>
            <person name="Nishio Y."/>
            <person name="Nakamura Y."/>
            <person name="Kawarabayasi Y."/>
            <person name="Usuda Y."/>
            <person name="Kimura E."/>
            <person name="Sugimoto S."/>
            <person name="Matsui K."/>
            <person name="Yamagishi A."/>
            <person name="Kikuchi H."/>
            <person name="Ikeo K."/>
            <person name="Gojobori T."/>
        </authorList>
    </citation>
    <scope>NUCLEOTIDE SEQUENCE [LARGE SCALE GENOMIC DNA]</scope>
    <source>
        <strain evidence="5">DSM 44549 / YS-314 / AJ 12310 / JCM 11189 / NBRC 100395</strain>
    </source>
</reference>
<dbReference type="PROSITE" id="PS51257">
    <property type="entry name" value="PROKAR_LIPOPROTEIN"/>
    <property type="match status" value="1"/>
</dbReference>
<evidence type="ECO:0000259" key="3">
    <source>
        <dbReference type="Pfam" id="PF00496"/>
    </source>
</evidence>
<dbReference type="InterPro" id="IPR000914">
    <property type="entry name" value="SBP_5_dom"/>
</dbReference>
<dbReference type="eggNOG" id="COG4166">
    <property type="taxonomic scope" value="Bacteria"/>
</dbReference>
<keyword evidence="5" id="KW-1185">Reference proteome</keyword>
<sequence>MNKSPRRATLPGWSILLTGSLLAGSLVACQANPGPAPVEEAPPVTAESTETPAETTTDTTEPPAAGTADDPITTGRSQVNIGIDPLRNGFNPHLLADDSTLVQDIAALVLPSTFVGNLMNTDLLEDVATVEPPSPAIAQTVRYTLRQEAQWSDGTPITGSDFAYLHRSIVETPGTFNRAGYEAITAIRTSGGGKVVEVDFSSPVADWQQLFNNLLPSHLIQGVSDGFRTGLYDAIPAAAGRYMVRSIDRQRGMVTLARNDRFWGANPATVELLSFHDARSTSRAGEFLRTGQSVFMNLRPTETLVDTFRLVPGVEVRTSDTDRALRVVLNTASPALATPARRAGVLELVDVPLTARLATGRSATLSIAPDTDYRVDGQTGAQEELRELTTTSPLRFAIDPADDQAVAAGRVLVDQLAAAGIRAVTVSTDLDSMLGGGVGGGLATGEYDGVILRSREAQDPLALADTYGCELSLSGWCDEQTEDYLAQLMAGDITFDPEWGRRLNEEQALYLPIVTETRVEARTPGIVGPTGDPSAWPGGIASAANWRKNDIAQ</sequence>
<feature type="chain" id="PRO_5039161736" description="Solute-binding protein family 5 domain-containing protein" evidence="2">
    <location>
        <begin position="24"/>
        <end position="553"/>
    </location>
</feature>
<dbReference type="HOGENOM" id="CLU_027950_0_0_11"/>
<evidence type="ECO:0000256" key="1">
    <source>
        <dbReference type="SAM" id="MobiDB-lite"/>
    </source>
</evidence>
<dbReference type="Gene3D" id="3.90.76.10">
    <property type="entry name" value="Dipeptide-binding Protein, Domain 1"/>
    <property type="match status" value="1"/>
</dbReference>
<evidence type="ECO:0000313" key="4">
    <source>
        <dbReference type="EMBL" id="BAC17967.1"/>
    </source>
</evidence>
<proteinExistence type="predicted"/>
<evidence type="ECO:0000256" key="2">
    <source>
        <dbReference type="SAM" id="SignalP"/>
    </source>
</evidence>
<organism evidence="4 5">
    <name type="scientific">Corynebacterium efficiens (strain DSM 44549 / YS-314 / AJ 12310 / JCM 11189 / NBRC 100395)</name>
    <dbReference type="NCBI Taxonomy" id="196164"/>
    <lineage>
        <taxon>Bacteria</taxon>
        <taxon>Bacillati</taxon>
        <taxon>Actinomycetota</taxon>
        <taxon>Actinomycetes</taxon>
        <taxon>Mycobacteriales</taxon>
        <taxon>Corynebacteriaceae</taxon>
        <taxon>Corynebacterium</taxon>
    </lineage>
</organism>
<dbReference type="OrthoDB" id="9803988at2"/>
<dbReference type="EMBL" id="BA000035">
    <property type="protein sequence ID" value="BAC17967.1"/>
    <property type="molecule type" value="Genomic_DNA"/>
</dbReference>
<accession>Q8FQG2</accession>
<dbReference type="InterPro" id="IPR039424">
    <property type="entry name" value="SBP_5"/>
</dbReference>
<dbReference type="PANTHER" id="PTHR30290:SF65">
    <property type="entry name" value="MONOACYL PHOSPHATIDYLINOSITOL TETRAMANNOSIDE-BINDING PROTEIN LPQW-RELATED"/>
    <property type="match status" value="1"/>
</dbReference>
<name>Q8FQG2_COREF</name>
<feature type="compositionally biased region" description="Low complexity" evidence="1">
    <location>
        <begin position="37"/>
        <end position="71"/>
    </location>
</feature>
<dbReference type="SUPFAM" id="SSF53850">
    <property type="entry name" value="Periplasmic binding protein-like II"/>
    <property type="match status" value="1"/>
</dbReference>
<dbReference type="STRING" id="196164.gene:10741565"/>
<dbReference type="RefSeq" id="WP_006769883.1">
    <property type="nucleotide sequence ID" value="NC_004369.1"/>
</dbReference>
<feature type="domain" description="Solute-binding protein family 5" evidence="3">
    <location>
        <begin position="139"/>
        <end position="425"/>
    </location>
</feature>
<feature type="signal peptide" evidence="2">
    <location>
        <begin position="1"/>
        <end position="23"/>
    </location>
</feature>
<dbReference type="PANTHER" id="PTHR30290">
    <property type="entry name" value="PERIPLASMIC BINDING COMPONENT OF ABC TRANSPORTER"/>
    <property type="match status" value="1"/>
</dbReference>
<feature type="region of interest" description="Disordered" evidence="1">
    <location>
        <begin position="33"/>
        <end position="80"/>
    </location>
</feature>
<dbReference type="AlphaFoldDB" id="Q8FQG2"/>
<dbReference type="Proteomes" id="UP000001409">
    <property type="component" value="Chromosome"/>
</dbReference>
<dbReference type="CDD" id="cd08501">
    <property type="entry name" value="PBP2_Lpqw"/>
    <property type="match status" value="1"/>
</dbReference>